<name>A0ABW2P8V7_9ACTN</name>
<keyword evidence="2" id="KW-1185">Reference proteome</keyword>
<dbReference type="Pfam" id="PF10094">
    <property type="entry name" value="DUF2332"/>
    <property type="match status" value="1"/>
</dbReference>
<accession>A0ABW2P8V7</accession>
<gene>
    <name evidence="1" type="ORF">ACFQSB_24060</name>
</gene>
<dbReference type="InterPro" id="IPR011200">
    <property type="entry name" value="UCP012608"/>
</dbReference>
<dbReference type="EMBL" id="JBHTCG010000017">
    <property type="protein sequence ID" value="MFC7385304.1"/>
    <property type="molecule type" value="Genomic_DNA"/>
</dbReference>
<reference evidence="2" key="1">
    <citation type="journal article" date="2019" name="Int. J. Syst. Evol. Microbiol.">
        <title>The Global Catalogue of Microorganisms (GCM) 10K type strain sequencing project: providing services to taxonomists for standard genome sequencing and annotation.</title>
        <authorList>
            <consortium name="The Broad Institute Genomics Platform"/>
            <consortium name="The Broad Institute Genome Sequencing Center for Infectious Disease"/>
            <person name="Wu L."/>
            <person name="Ma J."/>
        </authorList>
    </citation>
    <scope>NUCLEOTIDE SEQUENCE [LARGE SCALE GENOMIC DNA]</scope>
    <source>
        <strain evidence="2">CECT 7649</strain>
    </source>
</reference>
<sequence>MAPATAELYRRFASMEARGSSPLYEELALGVADDRDLLGLLSGLPAAKRQPNLLFAAARHVSGTPDGYRAFREAVLDHRDAVVATMLSRRTQTNEPARCAALYPLLASLPQPLALLEAGASAGLCLLPDRYGYDYDGTLAGAVDSPLRVRCQVEGEPPLPGPGAVTVAWRAGIDLNPLDVTDPDDVRWLRTLVWPEHHERLRRLDAAIELARQDPPRVVRGDLNARLGEVAAQAPPSATLVVFHTAVLYYVPEAGRATFVDRVRRLDGHWISQEDAEILPDVAARLGRRPPADTLTYTVALDGRPVAFSAIHGGHLRWLNDGHDLGEAP</sequence>
<dbReference type="RefSeq" id="WP_380829254.1">
    <property type="nucleotide sequence ID" value="NZ_JBHTCG010000017.1"/>
</dbReference>
<proteinExistence type="predicted"/>
<evidence type="ECO:0000313" key="1">
    <source>
        <dbReference type="EMBL" id="MFC7385304.1"/>
    </source>
</evidence>
<comment type="caution">
    <text evidence="1">The sequence shown here is derived from an EMBL/GenBank/DDBJ whole genome shotgun (WGS) entry which is preliminary data.</text>
</comment>
<organism evidence="1 2">
    <name type="scientific">Sphaerisporangium rhizosphaerae</name>
    <dbReference type="NCBI Taxonomy" id="2269375"/>
    <lineage>
        <taxon>Bacteria</taxon>
        <taxon>Bacillati</taxon>
        <taxon>Actinomycetota</taxon>
        <taxon>Actinomycetes</taxon>
        <taxon>Streptosporangiales</taxon>
        <taxon>Streptosporangiaceae</taxon>
        <taxon>Sphaerisporangium</taxon>
    </lineage>
</organism>
<dbReference type="Proteomes" id="UP001596496">
    <property type="component" value="Unassembled WGS sequence"/>
</dbReference>
<protein>
    <submittedName>
        <fullName evidence="1">DUF2332 domain-containing protein</fullName>
    </submittedName>
</protein>
<evidence type="ECO:0000313" key="2">
    <source>
        <dbReference type="Proteomes" id="UP001596496"/>
    </source>
</evidence>